<organism evidence="2">
    <name type="scientific">Oscillatoriales cyanobacterium SpSt-418</name>
    <dbReference type="NCBI Taxonomy" id="2282169"/>
    <lineage>
        <taxon>Bacteria</taxon>
        <taxon>Bacillati</taxon>
        <taxon>Cyanobacteriota</taxon>
        <taxon>Cyanophyceae</taxon>
        <taxon>Oscillatoriophycideae</taxon>
        <taxon>Oscillatoriales</taxon>
    </lineage>
</organism>
<sequence length="373" mass="41451">MRSLLSSFRGLPFDPTLPRPYYLVEPFHRFRFIVLYMLATGIGWFLVGTAMRPLEASEIPTFLQSSSLFGAFVGGIIAGMMVGALQWLVLRRVMPDWLWILTNVAGYAVTMTAIQAWQRWLQTIGVQRFATTPPWAFLLLSILVTMVCTLWLGLLQWLLIRNYARPSWGWLLTPAIAIAIASSLVGIHQFLAQAGVRVTLQVGVLAAGVLGLTQAIAFCVLHQRASDRPAIRDLALRNAPFITEPRQIRRMTRRLLNQIHRNWKGDVMCEQAVPYLVGVTASGAIAAYEPERPVSAAYLEHTPLPEMLTPSPPNAALPALARLQVTFLPSGQVTVYSWQGASLLDLAWKFLLAVIVLSIVTGSLRYTMPFLGQ</sequence>
<accession>A0A7C3PKU3</accession>
<dbReference type="EMBL" id="DSRU01000321">
    <property type="protein sequence ID" value="HFN00377.1"/>
    <property type="molecule type" value="Genomic_DNA"/>
</dbReference>
<gene>
    <name evidence="2" type="ORF">ENR64_22050</name>
</gene>
<name>A0A7C3PKU3_9CYAN</name>
<evidence type="ECO:0000313" key="2">
    <source>
        <dbReference type="EMBL" id="HFN00377.1"/>
    </source>
</evidence>
<feature type="transmembrane region" description="Helical" evidence="1">
    <location>
        <begin position="198"/>
        <end position="221"/>
    </location>
</feature>
<reference evidence="2" key="1">
    <citation type="journal article" date="2020" name="mSystems">
        <title>Genome- and Community-Level Interaction Insights into Carbon Utilization and Element Cycling Functions of Hydrothermarchaeota in Hydrothermal Sediment.</title>
        <authorList>
            <person name="Zhou Z."/>
            <person name="Liu Y."/>
            <person name="Xu W."/>
            <person name="Pan J."/>
            <person name="Luo Z.H."/>
            <person name="Li M."/>
        </authorList>
    </citation>
    <scope>NUCLEOTIDE SEQUENCE [LARGE SCALE GENOMIC DNA]</scope>
    <source>
        <strain evidence="2">SpSt-418</strain>
    </source>
</reference>
<keyword evidence="1" id="KW-0472">Membrane</keyword>
<feature type="transmembrane region" description="Helical" evidence="1">
    <location>
        <begin position="171"/>
        <end position="192"/>
    </location>
</feature>
<feature type="transmembrane region" description="Helical" evidence="1">
    <location>
        <begin position="29"/>
        <end position="47"/>
    </location>
</feature>
<protein>
    <submittedName>
        <fullName evidence="2">Uncharacterized protein</fullName>
    </submittedName>
</protein>
<proteinExistence type="predicted"/>
<keyword evidence="1" id="KW-0812">Transmembrane</keyword>
<feature type="transmembrane region" description="Helical" evidence="1">
    <location>
        <begin position="97"/>
        <end position="117"/>
    </location>
</feature>
<keyword evidence="1" id="KW-1133">Transmembrane helix</keyword>
<dbReference type="AlphaFoldDB" id="A0A7C3PKU3"/>
<comment type="caution">
    <text evidence="2">The sequence shown here is derived from an EMBL/GenBank/DDBJ whole genome shotgun (WGS) entry which is preliminary data.</text>
</comment>
<feature type="transmembrane region" description="Helical" evidence="1">
    <location>
        <begin position="67"/>
        <end position="90"/>
    </location>
</feature>
<feature type="transmembrane region" description="Helical" evidence="1">
    <location>
        <begin position="137"/>
        <end position="159"/>
    </location>
</feature>
<feature type="transmembrane region" description="Helical" evidence="1">
    <location>
        <begin position="346"/>
        <end position="368"/>
    </location>
</feature>
<evidence type="ECO:0000256" key="1">
    <source>
        <dbReference type="SAM" id="Phobius"/>
    </source>
</evidence>